<feature type="domain" description="Amino acid transporter transmembrane" evidence="6">
    <location>
        <begin position="1"/>
        <end position="296"/>
    </location>
</feature>
<dbReference type="EMBL" id="CAXKWB010004500">
    <property type="protein sequence ID" value="CAL4073844.1"/>
    <property type="molecule type" value="Genomic_DNA"/>
</dbReference>
<dbReference type="PANTHER" id="PTHR22950:SF703">
    <property type="entry name" value="AMINO ACID TRANSPORTER TRANSMEMBRANE DOMAIN-CONTAINING PROTEIN"/>
    <property type="match status" value="1"/>
</dbReference>
<dbReference type="Proteomes" id="UP001497623">
    <property type="component" value="Unassembled WGS sequence"/>
</dbReference>
<name>A0AAV2Q932_MEGNR</name>
<evidence type="ECO:0000256" key="4">
    <source>
        <dbReference type="ARBA" id="ARBA00023136"/>
    </source>
</evidence>
<organism evidence="7 8">
    <name type="scientific">Meganyctiphanes norvegica</name>
    <name type="common">Northern krill</name>
    <name type="synonym">Thysanopoda norvegica</name>
    <dbReference type="NCBI Taxonomy" id="48144"/>
    <lineage>
        <taxon>Eukaryota</taxon>
        <taxon>Metazoa</taxon>
        <taxon>Ecdysozoa</taxon>
        <taxon>Arthropoda</taxon>
        <taxon>Crustacea</taxon>
        <taxon>Multicrustacea</taxon>
        <taxon>Malacostraca</taxon>
        <taxon>Eumalacostraca</taxon>
        <taxon>Eucarida</taxon>
        <taxon>Euphausiacea</taxon>
        <taxon>Euphausiidae</taxon>
        <taxon>Meganyctiphanes</taxon>
    </lineage>
</organism>
<feature type="transmembrane region" description="Helical" evidence="5">
    <location>
        <begin position="63"/>
        <end position="86"/>
    </location>
</feature>
<feature type="transmembrane region" description="Helical" evidence="5">
    <location>
        <begin position="137"/>
        <end position="161"/>
    </location>
</feature>
<dbReference type="GO" id="GO:0015179">
    <property type="term" value="F:L-amino acid transmembrane transporter activity"/>
    <property type="evidence" value="ECO:0007669"/>
    <property type="project" value="TreeGrafter"/>
</dbReference>
<dbReference type="InterPro" id="IPR013057">
    <property type="entry name" value="AA_transpt_TM"/>
</dbReference>
<accession>A0AAV2Q932</accession>
<comment type="subcellular location">
    <subcellularLocation>
        <location evidence="1">Membrane</location>
        <topology evidence="1">Multi-pass membrane protein</topology>
    </subcellularLocation>
</comment>
<feature type="transmembrane region" description="Helical" evidence="5">
    <location>
        <begin position="181"/>
        <end position="200"/>
    </location>
</feature>
<evidence type="ECO:0000256" key="2">
    <source>
        <dbReference type="ARBA" id="ARBA00022692"/>
    </source>
</evidence>
<keyword evidence="8" id="KW-1185">Reference proteome</keyword>
<dbReference type="Pfam" id="PF01490">
    <property type="entry name" value="Aa_trans"/>
    <property type="match status" value="1"/>
</dbReference>
<evidence type="ECO:0000313" key="7">
    <source>
        <dbReference type="EMBL" id="CAL4073844.1"/>
    </source>
</evidence>
<reference evidence="7 8" key="1">
    <citation type="submission" date="2024-05" db="EMBL/GenBank/DDBJ databases">
        <authorList>
            <person name="Wallberg A."/>
        </authorList>
    </citation>
    <scope>NUCLEOTIDE SEQUENCE [LARGE SCALE GENOMIC DNA]</scope>
</reference>
<feature type="transmembrane region" description="Helical" evidence="5">
    <location>
        <begin position="286"/>
        <end position="307"/>
    </location>
</feature>
<proteinExistence type="predicted"/>
<feature type="transmembrane region" description="Helical" evidence="5">
    <location>
        <begin position="106"/>
        <end position="125"/>
    </location>
</feature>
<evidence type="ECO:0000256" key="1">
    <source>
        <dbReference type="ARBA" id="ARBA00004141"/>
    </source>
</evidence>
<evidence type="ECO:0000256" key="3">
    <source>
        <dbReference type="ARBA" id="ARBA00022989"/>
    </source>
</evidence>
<evidence type="ECO:0000259" key="6">
    <source>
        <dbReference type="Pfam" id="PF01490"/>
    </source>
</evidence>
<feature type="transmembrane region" description="Helical" evidence="5">
    <location>
        <begin position="7"/>
        <end position="24"/>
    </location>
</feature>
<keyword evidence="3 5" id="KW-1133">Transmembrane helix</keyword>
<feature type="transmembrane region" description="Helical" evidence="5">
    <location>
        <begin position="245"/>
        <end position="266"/>
    </location>
</feature>
<dbReference type="AlphaFoldDB" id="A0AAV2Q932"/>
<gene>
    <name evidence="7" type="ORF">MNOR_LOCUS9331</name>
</gene>
<feature type="transmembrane region" description="Helical" evidence="5">
    <location>
        <begin position="220"/>
        <end position="239"/>
    </location>
</feature>
<dbReference type="PANTHER" id="PTHR22950">
    <property type="entry name" value="AMINO ACID TRANSPORTER"/>
    <property type="match status" value="1"/>
</dbReference>
<protein>
    <recommendedName>
        <fullName evidence="6">Amino acid transporter transmembrane domain-containing protein</fullName>
    </recommendedName>
</protein>
<comment type="caution">
    <text evidence="7">The sequence shown here is derived from an EMBL/GenBank/DDBJ whole genome shotgun (WGS) entry which is preliminary data.</text>
</comment>
<dbReference type="Gene3D" id="1.20.1740.10">
    <property type="entry name" value="Amino acid/polyamine transporter I"/>
    <property type="match status" value="1"/>
</dbReference>
<dbReference type="GO" id="GO:0005774">
    <property type="term" value="C:vacuolar membrane"/>
    <property type="evidence" value="ECO:0007669"/>
    <property type="project" value="TreeGrafter"/>
</dbReference>
<feature type="transmembrane region" description="Helical" evidence="5">
    <location>
        <begin position="30"/>
        <end position="51"/>
    </location>
</feature>
<feature type="non-terminal residue" evidence="7">
    <location>
        <position position="1"/>
    </location>
</feature>
<evidence type="ECO:0000256" key="5">
    <source>
        <dbReference type="SAM" id="Phobius"/>
    </source>
</evidence>
<evidence type="ECO:0000313" key="8">
    <source>
        <dbReference type="Proteomes" id="UP001497623"/>
    </source>
</evidence>
<keyword evidence="2 5" id="KW-0812">Transmembrane</keyword>
<keyword evidence="4 5" id="KW-0472">Membrane</keyword>
<sequence>RYVAEVCLNVTLFGVSTVYLLLAAQMANAVFATLIPQVTSCQWTLIFAVVLMPATWFGGPKDFWGVSLVAALTTVLMCIVVILEVIKGHHGYPAPKYTTPTLKSFFLGFGAMLFTFGGAATFPTIQNDMSDKTKFPYSVVMAFIVLLFLYTPIAGVCYGFLGSDVDDNVLLEVKGSMVTFTQVLMLLHFLFVFNIVINPIMQSVEDILNIPNQFGWRRCVVRSSLLFIVLLTGLSIPQFGKILDLIGGSTVTILTFLLPPLCYILLLKSRTPDLPTYRSISTLEVVSLVGIMMIGLVGGSVSTWSALSEVFSPGSLNSTCFSHSEFFA</sequence>